<sequence>MLPDPPPRGEFLVFGVRKGPRLGAWLRTKGLGVRELIAA</sequence>
<dbReference type="KEGG" id="nal:B005_0328"/>
<reference evidence="1 2" key="1">
    <citation type="journal article" date="2012" name="J. Bacteriol.">
        <title>Whole-Genome Sequence of Nocardiopsis alba Strain ATCC BAA-2165, Associated with Honeybees.</title>
        <authorList>
            <person name="Qiao J."/>
            <person name="Chen L."/>
            <person name="Li Y."/>
            <person name="Wang J."/>
            <person name="Zhang W."/>
            <person name="Chen S."/>
        </authorList>
    </citation>
    <scope>NUCLEOTIDE SEQUENCE [LARGE SCALE GENOMIC DNA]</scope>
    <source>
        <strain evidence="2">ATCC BAA-2165 / BE74</strain>
    </source>
</reference>
<evidence type="ECO:0000313" key="1">
    <source>
        <dbReference type="EMBL" id="AFR05705.1"/>
    </source>
</evidence>
<dbReference type="Proteomes" id="UP000003779">
    <property type="component" value="Chromosome"/>
</dbReference>
<dbReference type="EMBL" id="CP003788">
    <property type="protein sequence ID" value="AFR05705.1"/>
    <property type="molecule type" value="Genomic_DNA"/>
</dbReference>
<dbReference type="AlphaFoldDB" id="J7L2R2"/>
<organism evidence="1 2">
    <name type="scientific">Nocardiopsis alba (strain ATCC BAA-2165 / BE74)</name>
    <dbReference type="NCBI Taxonomy" id="1205910"/>
    <lineage>
        <taxon>Bacteria</taxon>
        <taxon>Bacillati</taxon>
        <taxon>Actinomycetota</taxon>
        <taxon>Actinomycetes</taxon>
        <taxon>Streptosporangiales</taxon>
        <taxon>Nocardiopsidaceae</taxon>
        <taxon>Nocardiopsis</taxon>
    </lineage>
</organism>
<accession>J7L2R2</accession>
<dbReference type="HOGENOM" id="CLU_3313501_0_0_11"/>
<evidence type="ECO:0000313" key="2">
    <source>
        <dbReference type="Proteomes" id="UP000003779"/>
    </source>
</evidence>
<proteinExistence type="predicted"/>
<dbReference type="PATRIC" id="fig|1205910.3.peg.306"/>
<protein>
    <submittedName>
        <fullName evidence="1">Uncharacterized protein</fullName>
    </submittedName>
</protein>
<gene>
    <name evidence="1" type="ordered locus">B005_0328</name>
</gene>
<reference evidence="2" key="2">
    <citation type="submission" date="2012-08" db="EMBL/GenBank/DDBJ databases">
        <title>Whole-genome sequence of Nocardiopsis alba strain ATCC BAA-2165 associated with honeybees.</title>
        <authorList>
            <person name="Qiao J."/>
            <person name="Chen L."/>
            <person name="Li Y."/>
            <person name="Wang J."/>
            <person name="Zhang W."/>
            <person name="Chen S."/>
        </authorList>
    </citation>
    <scope>NUCLEOTIDE SEQUENCE [LARGE SCALE GENOMIC DNA]</scope>
    <source>
        <strain evidence="2">ATCC BAA-2165 / BE74</strain>
    </source>
</reference>
<name>J7L2R2_NOCAA</name>